<protein>
    <submittedName>
        <fullName evidence="5">Glycosyl transferase family 2</fullName>
    </submittedName>
</protein>
<gene>
    <name evidence="5" type="ordered locus">Metev_1151</name>
</gene>
<evidence type="ECO:0000256" key="1">
    <source>
        <dbReference type="ARBA" id="ARBA00022676"/>
    </source>
</evidence>
<dbReference type="PANTHER" id="PTHR43630">
    <property type="entry name" value="POLY-BETA-1,6-N-ACETYL-D-GLUCOSAMINE SYNTHASE"/>
    <property type="match status" value="1"/>
</dbReference>
<dbReference type="RefSeq" id="WP_013194600.1">
    <property type="nucleotide sequence ID" value="NC_014253.1"/>
</dbReference>
<dbReference type="KEGG" id="mev:Metev_1151"/>
<dbReference type="AlphaFoldDB" id="D7E985"/>
<dbReference type="OrthoDB" id="43988at2157"/>
<dbReference type="PANTHER" id="PTHR43630:SF1">
    <property type="entry name" value="POLY-BETA-1,6-N-ACETYL-D-GLUCOSAMINE SYNTHASE"/>
    <property type="match status" value="1"/>
</dbReference>
<name>D7E985_METEZ</name>
<reference evidence="5 6" key="1">
    <citation type="submission" date="2010-06" db="EMBL/GenBank/DDBJ databases">
        <title>Complete sequence chromosome of Methanohalobium evestigatum Z-7303.</title>
        <authorList>
            <consortium name="US DOE Joint Genome Institute"/>
            <person name="Lucas S."/>
            <person name="Copeland A."/>
            <person name="Lapidus A."/>
            <person name="Cheng J.-F."/>
            <person name="Bruce D."/>
            <person name="Goodwin L."/>
            <person name="Pitluck S."/>
            <person name="Saunders E."/>
            <person name="Detter J.C."/>
            <person name="Han C."/>
            <person name="Tapia R."/>
            <person name="Land M."/>
            <person name="Hauser L."/>
            <person name="Kyrpides N."/>
            <person name="Mikhailova N."/>
            <person name="Sieprawska-Lupa M."/>
            <person name="Whitman W.B."/>
            <person name="Anderson I."/>
            <person name="Woyke T."/>
        </authorList>
    </citation>
    <scope>NUCLEOTIDE SEQUENCE [LARGE SCALE GENOMIC DNA]</scope>
    <source>
        <strain evidence="6">ATCC BAA-1072 / DSM 3721 / NBRC 107634 / OCM 161 / Z-7303</strain>
    </source>
</reference>
<keyword evidence="1" id="KW-0328">Glycosyltransferase</keyword>
<dbReference type="HOGENOM" id="CLU_062567_0_0_2"/>
<dbReference type="GO" id="GO:0016757">
    <property type="term" value="F:glycosyltransferase activity"/>
    <property type="evidence" value="ECO:0007669"/>
    <property type="project" value="UniProtKB-KW"/>
</dbReference>
<evidence type="ECO:0000313" key="5">
    <source>
        <dbReference type="EMBL" id="ADI74033.1"/>
    </source>
</evidence>
<proteinExistence type="predicted"/>
<organism evidence="5 6">
    <name type="scientific">Methanohalobium evestigatum (strain ATCC BAA-1072 / DSM 3721 / NBRC 107634 / OCM 161 / Z-7303)</name>
    <dbReference type="NCBI Taxonomy" id="644295"/>
    <lineage>
        <taxon>Archaea</taxon>
        <taxon>Methanobacteriati</taxon>
        <taxon>Methanobacteriota</taxon>
        <taxon>Stenosarchaea group</taxon>
        <taxon>Methanomicrobia</taxon>
        <taxon>Methanosarcinales</taxon>
        <taxon>Methanosarcinaceae</taxon>
        <taxon>Methanohalobium</taxon>
    </lineage>
</organism>
<dbReference type="InterPro" id="IPR001173">
    <property type="entry name" value="Glyco_trans_2-like"/>
</dbReference>
<evidence type="ECO:0000256" key="3">
    <source>
        <dbReference type="SAM" id="Phobius"/>
    </source>
</evidence>
<dbReference type="InterPro" id="IPR029044">
    <property type="entry name" value="Nucleotide-diphossugar_trans"/>
</dbReference>
<evidence type="ECO:0000259" key="4">
    <source>
        <dbReference type="Pfam" id="PF00535"/>
    </source>
</evidence>
<keyword evidence="3" id="KW-0472">Membrane</keyword>
<dbReference type="EMBL" id="CP002069">
    <property type="protein sequence ID" value="ADI74033.1"/>
    <property type="molecule type" value="Genomic_DNA"/>
</dbReference>
<feature type="transmembrane region" description="Helical" evidence="3">
    <location>
        <begin position="319"/>
        <end position="338"/>
    </location>
</feature>
<sequence length="375" mass="42262">MSLLLYSAIITAAIPVSIYLIYIAAVIFTKENSGNKIKNPPDITVVIPTYNEEKVIEHRIKNLRDINYPTDKIHAIVVDDRSSDNTVELAKDAFDKYNVSGEIIVKDSRTGTNESVNLGVKSARTDIVVTTDADVVFEDNALDYAIGTLLSDDNIGAVCGELEPIVKEKSFTTGSEKAYRSVYGKMCTWESHIHSTYCFNGPLIALRKKAFSPIPATHGASDAGMALEIIRNGYRCIYEANAKFYEYITENLTQQRRQKIRRSSRLQEATLHNINLISSKYGKFGTLILPMRFLMFFVVPVMFFVSVILWSVFLSQFNIVFGLVIIAGFAGALISGLWSSNILSSFIWHQVYLLFSLRYMFKGKHIWQAIDREKV</sequence>
<dbReference type="SUPFAM" id="SSF53448">
    <property type="entry name" value="Nucleotide-diphospho-sugar transferases"/>
    <property type="match status" value="1"/>
</dbReference>
<keyword evidence="3" id="KW-1133">Transmembrane helix</keyword>
<keyword evidence="6" id="KW-1185">Reference proteome</keyword>
<accession>D7E985</accession>
<evidence type="ECO:0000313" key="6">
    <source>
        <dbReference type="Proteomes" id="UP000000391"/>
    </source>
</evidence>
<feature type="transmembrane region" description="Helical" evidence="3">
    <location>
        <begin position="6"/>
        <end position="28"/>
    </location>
</feature>
<dbReference type="CAZy" id="GT2">
    <property type="family name" value="Glycosyltransferase Family 2"/>
</dbReference>
<dbReference type="Gene3D" id="3.90.550.10">
    <property type="entry name" value="Spore Coat Polysaccharide Biosynthesis Protein SpsA, Chain A"/>
    <property type="match status" value="1"/>
</dbReference>
<evidence type="ECO:0000256" key="2">
    <source>
        <dbReference type="ARBA" id="ARBA00022679"/>
    </source>
</evidence>
<dbReference type="Pfam" id="PF00535">
    <property type="entry name" value="Glycos_transf_2"/>
    <property type="match status" value="1"/>
</dbReference>
<dbReference type="GeneID" id="9346784"/>
<feature type="transmembrane region" description="Helical" evidence="3">
    <location>
        <begin position="293"/>
        <end position="313"/>
    </location>
</feature>
<feature type="domain" description="Glycosyltransferase 2-like" evidence="4">
    <location>
        <begin position="44"/>
        <end position="175"/>
    </location>
</feature>
<keyword evidence="2 5" id="KW-0808">Transferase</keyword>
<keyword evidence="3" id="KW-0812">Transmembrane</keyword>
<dbReference type="Proteomes" id="UP000000391">
    <property type="component" value="Chromosome"/>
</dbReference>
<dbReference type="STRING" id="644295.Metev_1151"/>